<evidence type="ECO:0000313" key="2">
    <source>
        <dbReference type="Proteomes" id="UP000504603"/>
    </source>
</evidence>
<sequence>MTPKQLAMFRKTVFGHLLDVDLVFNGPLIHSVLLREVEESTPDTISFNLFWTKVSFGRREFDIISGLKYYRSPVRKITYPQRLRTLYFNNSTDLLLSELEKMYTSIWFEDDFDAVKVSIVYFVELVLLVLLGIVDDWEACCNHDWALLSFEKTIYSLQRGASKKSKEGGLRKSYSLHGFPWVFQVWAYETISSLSGRVATIGVKEKANEEDKSGEKVDDIDVEVEENETKRS</sequence>
<dbReference type="Proteomes" id="UP000504603">
    <property type="component" value="Unplaced"/>
</dbReference>
<accession>A0A6J1DUW1</accession>
<name>A0A6J1DUW1_MOMCH</name>
<evidence type="ECO:0000256" key="1">
    <source>
        <dbReference type="SAM" id="MobiDB-lite"/>
    </source>
</evidence>
<dbReference type="OrthoDB" id="1930729at2759"/>
<evidence type="ECO:0000313" key="3">
    <source>
        <dbReference type="RefSeq" id="XP_022157998.1"/>
    </source>
</evidence>
<proteinExistence type="predicted"/>
<organism evidence="2 3">
    <name type="scientific">Momordica charantia</name>
    <name type="common">Bitter gourd</name>
    <name type="synonym">Balsam pear</name>
    <dbReference type="NCBI Taxonomy" id="3673"/>
    <lineage>
        <taxon>Eukaryota</taxon>
        <taxon>Viridiplantae</taxon>
        <taxon>Streptophyta</taxon>
        <taxon>Embryophyta</taxon>
        <taxon>Tracheophyta</taxon>
        <taxon>Spermatophyta</taxon>
        <taxon>Magnoliopsida</taxon>
        <taxon>eudicotyledons</taxon>
        <taxon>Gunneridae</taxon>
        <taxon>Pentapetalae</taxon>
        <taxon>rosids</taxon>
        <taxon>fabids</taxon>
        <taxon>Cucurbitales</taxon>
        <taxon>Cucurbitaceae</taxon>
        <taxon>Momordiceae</taxon>
        <taxon>Momordica</taxon>
    </lineage>
</organism>
<reference evidence="3" key="1">
    <citation type="submission" date="2025-08" db="UniProtKB">
        <authorList>
            <consortium name="RefSeq"/>
        </authorList>
    </citation>
    <scope>IDENTIFICATION</scope>
    <source>
        <strain evidence="3">OHB3-1</strain>
    </source>
</reference>
<dbReference type="PANTHER" id="PTHR48449">
    <property type="entry name" value="DUF1985 DOMAIN-CONTAINING PROTEIN"/>
    <property type="match status" value="1"/>
</dbReference>
<dbReference type="GeneID" id="111024595"/>
<protein>
    <submittedName>
        <fullName evidence="3">Uncharacterized protein LOC111024595</fullName>
    </submittedName>
</protein>
<keyword evidence="2" id="KW-1185">Reference proteome</keyword>
<feature type="compositionally biased region" description="Basic and acidic residues" evidence="1">
    <location>
        <begin position="205"/>
        <end position="219"/>
    </location>
</feature>
<dbReference type="AlphaFoldDB" id="A0A6J1DUW1"/>
<dbReference type="KEGG" id="mcha:111024595"/>
<gene>
    <name evidence="3" type="primary">LOC111024595</name>
</gene>
<feature type="region of interest" description="Disordered" evidence="1">
    <location>
        <begin position="205"/>
        <end position="232"/>
    </location>
</feature>
<dbReference type="RefSeq" id="XP_022157998.1">
    <property type="nucleotide sequence ID" value="XM_022302306.1"/>
</dbReference>
<dbReference type="PANTHER" id="PTHR48449:SF1">
    <property type="entry name" value="DUF1985 DOMAIN-CONTAINING PROTEIN"/>
    <property type="match status" value="1"/>
</dbReference>